<comment type="cofactor">
    <cofactor evidence="1">
        <name>a divalent metal cation</name>
        <dbReference type="ChEBI" id="CHEBI:60240"/>
    </cofactor>
</comment>
<evidence type="ECO:0000256" key="2">
    <source>
        <dbReference type="ARBA" id="ARBA00022723"/>
    </source>
</evidence>
<keyword evidence="2" id="KW-0479">Metal-binding</keyword>
<name>A0A822YVH5_NELNU</name>
<dbReference type="GO" id="GO:0046872">
    <property type="term" value="F:metal ion binding"/>
    <property type="evidence" value="ECO:0007669"/>
    <property type="project" value="UniProtKB-KW"/>
</dbReference>
<dbReference type="AlphaFoldDB" id="A0A822YVH5"/>
<evidence type="ECO:0000256" key="1">
    <source>
        <dbReference type="ARBA" id="ARBA00001968"/>
    </source>
</evidence>
<dbReference type="Pfam" id="PF13359">
    <property type="entry name" value="DDE_Tnp_4"/>
    <property type="match status" value="1"/>
</dbReference>
<reference evidence="4 5" key="1">
    <citation type="journal article" date="2020" name="Mol. Biol. Evol.">
        <title>Distinct Expression and Methylation Patterns for Genes with Different Fates following a Single Whole-Genome Duplication in Flowering Plants.</title>
        <authorList>
            <person name="Shi T."/>
            <person name="Rahmani R.S."/>
            <person name="Gugger P.F."/>
            <person name="Wang M."/>
            <person name="Li H."/>
            <person name="Zhang Y."/>
            <person name="Li Z."/>
            <person name="Wang Q."/>
            <person name="Van de Peer Y."/>
            <person name="Marchal K."/>
            <person name="Chen J."/>
        </authorList>
    </citation>
    <scope>NUCLEOTIDE SEQUENCE [LARGE SCALE GENOMIC DNA]</scope>
    <source>
        <tissue evidence="4">Leaf</tissue>
    </source>
</reference>
<organism evidence="4 5">
    <name type="scientific">Nelumbo nucifera</name>
    <name type="common">Sacred lotus</name>
    <dbReference type="NCBI Taxonomy" id="4432"/>
    <lineage>
        <taxon>Eukaryota</taxon>
        <taxon>Viridiplantae</taxon>
        <taxon>Streptophyta</taxon>
        <taxon>Embryophyta</taxon>
        <taxon>Tracheophyta</taxon>
        <taxon>Spermatophyta</taxon>
        <taxon>Magnoliopsida</taxon>
        <taxon>Proteales</taxon>
        <taxon>Nelumbonaceae</taxon>
        <taxon>Nelumbo</taxon>
    </lineage>
</organism>
<dbReference type="Proteomes" id="UP000607653">
    <property type="component" value="Unassembled WGS sequence"/>
</dbReference>
<dbReference type="InterPro" id="IPR027806">
    <property type="entry name" value="HARBI1_dom"/>
</dbReference>
<protein>
    <recommendedName>
        <fullName evidence="3">DDE Tnp4 domain-containing protein</fullName>
    </recommendedName>
</protein>
<evidence type="ECO:0000313" key="4">
    <source>
        <dbReference type="EMBL" id="DAD36682.1"/>
    </source>
</evidence>
<feature type="domain" description="DDE Tnp4" evidence="3">
    <location>
        <begin position="28"/>
        <end position="76"/>
    </location>
</feature>
<evidence type="ECO:0000259" key="3">
    <source>
        <dbReference type="Pfam" id="PF13359"/>
    </source>
</evidence>
<evidence type="ECO:0000313" key="5">
    <source>
        <dbReference type="Proteomes" id="UP000607653"/>
    </source>
</evidence>
<proteinExistence type="predicted"/>
<comment type="caution">
    <text evidence="4">The sequence shown here is derived from an EMBL/GenBank/DDBJ whole genome shotgun (WGS) entry which is preliminary data.</text>
</comment>
<gene>
    <name evidence="4" type="ORF">HUJ06_007323</name>
</gene>
<accession>A0A822YVH5</accession>
<keyword evidence="5" id="KW-1185">Reference proteome</keyword>
<dbReference type="EMBL" id="DUZY01000004">
    <property type="protein sequence ID" value="DAD36682.1"/>
    <property type="molecule type" value="Genomic_DNA"/>
</dbReference>
<sequence length="123" mass="14038">MPGFLSPYRATRYHLNEVQGRLPESPREIFNHQHFSLRNAVERVFGVLKSDGPFLMPPNTLTFLYKIVVACCVLHNHIMGVDPFDQVTRKGIREADRHVMVDEVEDVDNDPPPIIANTKTPSE</sequence>